<dbReference type="InterPro" id="IPR011009">
    <property type="entry name" value="Kinase-like_dom_sf"/>
</dbReference>
<keyword evidence="3" id="KW-1185">Reference proteome</keyword>
<protein>
    <recommendedName>
        <fullName evidence="1">Protein kinase domain-containing protein</fullName>
    </recommendedName>
</protein>
<dbReference type="Proteomes" id="UP001303473">
    <property type="component" value="Unassembled WGS sequence"/>
</dbReference>
<organism evidence="2 3">
    <name type="scientific">Diplogelasinospora grovesii</name>
    <dbReference type="NCBI Taxonomy" id="303347"/>
    <lineage>
        <taxon>Eukaryota</taxon>
        <taxon>Fungi</taxon>
        <taxon>Dikarya</taxon>
        <taxon>Ascomycota</taxon>
        <taxon>Pezizomycotina</taxon>
        <taxon>Sordariomycetes</taxon>
        <taxon>Sordariomycetidae</taxon>
        <taxon>Sordariales</taxon>
        <taxon>Diplogelasinosporaceae</taxon>
        <taxon>Diplogelasinospora</taxon>
    </lineage>
</organism>
<feature type="domain" description="Protein kinase" evidence="1">
    <location>
        <begin position="62"/>
        <end position="360"/>
    </location>
</feature>
<reference evidence="3" key="1">
    <citation type="journal article" date="2023" name="Mol. Phylogenet. Evol.">
        <title>Genome-scale phylogeny and comparative genomics of the fungal order Sordariales.</title>
        <authorList>
            <person name="Hensen N."/>
            <person name="Bonometti L."/>
            <person name="Westerberg I."/>
            <person name="Brannstrom I.O."/>
            <person name="Guillou S."/>
            <person name="Cros-Aarteil S."/>
            <person name="Calhoun S."/>
            <person name="Haridas S."/>
            <person name="Kuo A."/>
            <person name="Mondo S."/>
            <person name="Pangilinan J."/>
            <person name="Riley R."/>
            <person name="LaButti K."/>
            <person name="Andreopoulos B."/>
            <person name="Lipzen A."/>
            <person name="Chen C."/>
            <person name="Yan M."/>
            <person name="Daum C."/>
            <person name="Ng V."/>
            <person name="Clum A."/>
            <person name="Steindorff A."/>
            <person name="Ohm R.A."/>
            <person name="Martin F."/>
            <person name="Silar P."/>
            <person name="Natvig D.O."/>
            <person name="Lalanne C."/>
            <person name="Gautier V."/>
            <person name="Ament-Velasquez S.L."/>
            <person name="Kruys A."/>
            <person name="Hutchinson M.I."/>
            <person name="Powell A.J."/>
            <person name="Barry K."/>
            <person name="Miller A.N."/>
            <person name="Grigoriev I.V."/>
            <person name="Debuchy R."/>
            <person name="Gladieux P."/>
            <person name="Hiltunen Thoren M."/>
            <person name="Johannesson H."/>
        </authorList>
    </citation>
    <scope>NUCLEOTIDE SEQUENCE [LARGE SCALE GENOMIC DNA]</scope>
    <source>
        <strain evidence="3">CBS 340.73</strain>
    </source>
</reference>
<name>A0AAN6MVV4_9PEZI</name>
<dbReference type="SUPFAM" id="SSF56112">
    <property type="entry name" value="Protein kinase-like (PK-like)"/>
    <property type="match status" value="1"/>
</dbReference>
<proteinExistence type="predicted"/>
<dbReference type="PROSITE" id="PS50011">
    <property type="entry name" value="PROTEIN_KINASE_DOM"/>
    <property type="match status" value="1"/>
</dbReference>
<dbReference type="Gene3D" id="1.10.510.10">
    <property type="entry name" value="Transferase(Phosphotransferase) domain 1"/>
    <property type="match status" value="1"/>
</dbReference>
<accession>A0AAN6MVV4</accession>
<dbReference type="InterPro" id="IPR000719">
    <property type="entry name" value="Prot_kinase_dom"/>
</dbReference>
<dbReference type="GO" id="GO:0005524">
    <property type="term" value="F:ATP binding"/>
    <property type="evidence" value="ECO:0007669"/>
    <property type="project" value="InterPro"/>
</dbReference>
<evidence type="ECO:0000259" key="1">
    <source>
        <dbReference type="PROSITE" id="PS50011"/>
    </source>
</evidence>
<dbReference type="AlphaFoldDB" id="A0AAN6MVV4"/>
<evidence type="ECO:0000313" key="2">
    <source>
        <dbReference type="EMBL" id="KAK3934005.1"/>
    </source>
</evidence>
<gene>
    <name evidence="2" type="ORF">QBC46DRAFT_400822</name>
</gene>
<evidence type="ECO:0000313" key="3">
    <source>
        <dbReference type="Proteomes" id="UP001303473"/>
    </source>
</evidence>
<dbReference type="EMBL" id="MU854039">
    <property type="protein sequence ID" value="KAK3934005.1"/>
    <property type="molecule type" value="Genomic_DNA"/>
</dbReference>
<dbReference type="Pfam" id="PF00069">
    <property type="entry name" value="Pkinase"/>
    <property type="match status" value="1"/>
</dbReference>
<dbReference type="GO" id="GO:0004672">
    <property type="term" value="F:protein kinase activity"/>
    <property type="evidence" value="ECO:0007669"/>
    <property type="project" value="InterPro"/>
</dbReference>
<sequence>MATVDNKAEPSRLRYELETYIVSTRDDNAEFTVRRNGKVFHIMVSPSQFVHSPATTEKYLSYLEVLRSGEEVIGDIFDTDVFEWVTRPFEPLFAELAPNPTVLGHHADIKVTLRDYLFPKFFVFALDVVEEKLQPRRIEMEKSPYRTSNVWLDDEFLDDLETWTALYDPAAIVLSFENPEDALFKPPGKVLIDDGQTACFFKRCDSNVQTTNELQAYKKIVAANLDPQLHVCRLYGVVMDDHDFVVGLLLTYIDHGDRTLAAAVDPSHPPASTRKRWISQLDAALTELHKAGIVWGDVKAANVLVDQEDNVWITDFGGGYTEGWVDREVAGTVEGDLAGMAKLREFIFQDEAQDRWWSRR</sequence>
<comment type="caution">
    <text evidence="2">The sequence shown here is derived from an EMBL/GenBank/DDBJ whole genome shotgun (WGS) entry which is preliminary data.</text>
</comment>